<comment type="caution">
    <text evidence="17">The sequence shown here is derived from an EMBL/GenBank/DDBJ whole genome shotgun (WGS) entry which is preliminary data.</text>
</comment>
<dbReference type="GO" id="GO:0005524">
    <property type="term" value="F:ATP binding"/>
    <property type="evidence" value="ECO:0007669"/>
    <property type="project" value="UniProtKB-KW"/>
</dbReference>
<feature type="short sequence motif" description="Q motif" evidence="11">
    <location>
        <begin position="45"/>
        <end position="73"/>
    </location>
</feature>
<dbReference type="EMBL" id="JABMIG020000059">
    <property type="protein sequence ID" value="KAL3796879.1"/>
    <property type="molecule type" value="Genomic_DNA"/>
</dbReference>
<dbReference type="SMART" id="SM00487">
    <property type="entry name" value="DEXDc"/>
    <property type="match status" value="1"/>
</dbReference>
<evidence type="ECO:0000256" key="5">
    <source>
        <dbReference type="ARBA" id="ARBA00022801"/>
    </source>
</evidence>
<evidence type="ECO:0000256" key="3">
    <source>
        <dbReference type="ARBA" id="ARBA00022490"/>
    </source>
</evidence>
<keyword evidence="18" id="KW-1185">Reference proteome</keyword>
<evidence type="ECO:0000256" key="12">
    <source>
        <dbReference type="RuleBase" id="RU000492"/>
    </source>
</evidence>
<dbReference type="Proteomes" id="UP001516023">
    <property type="component" value="Unassembled WGS sequence"/>
</dbReference>
<keyword evidence="8" id="KW-0694">RNA-binding</keyword>
<keyword evidence="3" id="KW-0963">Cytoplasm</keyword>
<protein>
    <recommendedName>
        <fullName evidence="2">RNA helicase</fullName>
        <ecNumber evidence="2">3.6.4.13</ecNumber>
    </recommendedName>
</protein>
<dbReference type="InterPro" id="IPR000629">
    <property type="entry name" value="RNA-helicase_DEAD-box_CS"/>
</dbReference>
<dbReference type="CDD" id="cd17940">
    <property type="entry name" value="DEADc_DDX6"/>
    <property type="match status" value="1"/>
</dbReference>
<comment type="similarity">
    <text evidence="9">Belongs to the DEAD box helicase family. DDX6/DHH1 subfamily.</text>
</comment>
<dbReference type="Pfam" id="PF00271">
    <property type="entry name" value="Helicase_C"/>
    <property type="match status" value="1"/>
</dbReference>
<organism evidence="17 18">
    <name type="scientific">Cyclotella cryptica</name>
    <dbReference type="NCBI Taxonomy" id="29204"/>
    <lineage>
        <taxon>Eukaryota</taxon>
        <taxon>Sar</taxon>
        <taxon>Stramenopiles</taxon>
        <taxon>Ochrophyta</taxon>
        <taxon>Bacillariophyta</taxon>
        <taxon>Coscinodiscophyceae</taxon>
        <taxon>Thalassiosirophycidae</taxon>
        <taxon>Stephanodiscales</taxon>
        <taxon>Stephanodiscaceae</taxon>
        <taxon>Cyclotella</taxon>
    </lineage>
</organism>
<dbReference type="PROSITE" id="PS00039">
    <property type="entry name" value="DEAD_ATP_HELICASE"/>
    <property type="match status" value="1"/>
</dbReference>
<dbReference type="CDD" id="cd18787">
    <property type="entry name" value="SF2_C_DEAD"/>
    <property type="match status" value="1"/>
</dbReference>
<evidence type="ECO:0000259" key="14">
    <source>
        <dbReference type="PROSITE" id="PS51192"/>
    </source>
</evidence>
<dbReference type="GO" id="GO:0003724">
    <property type="term" value="F:RNA helicase activity"/>
    <property type="evidence" value="ECO:0007669"/>
    <property type="project" value="UniProtKB-EC"/>
</dbReference>
<comment type="subcellular location">
    <subcellularLocation>
        <location evidence="1">Cytoplasm</location>
    </subcellularLocation>
</comment>
<dbReference type="GO" id="GO:0005737">
    <property type="term" value="C:cytoplasm"/>
    <property type="evidence" value="ECO:0007669"/>
    <property type="project" value="UniProtKB-SubCell"/>
</dbReference>
<evidence type="ECO:0000256" key="1">
    <source>
        <dbReference type="ARBA" id="ARBA00004496"/>
    </source>
</evidence>
<dbReference type="InterPro" id="IPR027417">
    <property type="entry name" value="P-loop_NTPase"/>
</dbReference>
<dbReference type="PROSITE" id="PS51195">
    <property type="entry name" value="Q_MOTIF"/>
    <property type="match status" value="1"/>
</dbReference>
<evidence type="ECO:0000256" key="2">
    <source>
        <dbReference type="ARBA" id="ARBA00012552"/>
    </source>
</evidence>
<dbReference type="EC" id="3.6.4.13" evidence="2"/>
<dbReference type="SUPFAM" id="SSF52540">
    <property type="entry name" value="P-loop containing nucleoside triphosphate hydrolases"/>
    <property type="match status" value="1"/>
</dbReference>
<feature type="compositionally biased region" description="Polar residues" evidence="13">
    <location>
        <begin position="1"/>
        <end position="19"/>
    </location>
</feature>
<evidence type="ECO:0000256" key="9">
    <source>
        <dbReference type="ARBA" id="ARBA00038316"/>
    </source>
</evidence>
<feature type="domain" description="DEAD-box RNA helicase Q" evidence="16">
    <location>
        <begin position="45"/>
        <end position="73"/>
    </location>
</feature>
<dbReference type="InterPro" id="IPR014001">
    <property type="entry name" value="Helicase_ATP-bd"/>
</dbReference>
<gene>
    <name evidence="17" type="ORF">HJC23_008832</name>
</gene>
<evidence type="ECO:0000256" key="10">
    <source>
        <dbReference type="ARBA" id="ARBA00047984"/>
    </source>
</evidence>
<evidence type="ECO:0000313" key="17">
    <source>
        <dbReference type="EMBL" id="KAL3796879.1"/>
    </source>
</evidence>
<evidence type="ECO:0000259" key="16">
    <source>
        <dbReference type="PROSITE" id="PS51195"/>
    </source>
</evidence>
<dbReference type="PROSITE" id="PS51192">
    <property type="entry name" value="HELICASE_ATP_BIND_1"/>
    <property type="match status" value="1"/>
</dbReference>
<feature type="region of interest" description="Disordered" evidence="13">
    <location>
        <begin position="1"/>
        <end position="24"/>
    </location>
</feature>
<dbReference type="Gene3D" id="3.40.50.300">
    <property type="entry name" value="P-loop containing nucleotide triphosphate hydrolases"/>
    <property type="match status" value="2"/>
</dbReference>
<name>A0ABD3QA55_9STRA</name>
<dbReference type="SMART" id="SM00490">
    <property type="entry name" value="HELICc"/>
    <property type="match status" value="1"/>
</dbReference>
<evidence type="ECO:0000313" key="18">
    <source>
        <dbReference type="Proteomes" id="UP001516023"/>
    </source>
</evidence>
<dbReference type="AlphaFoldDB" id="A0ABD3QA55"/>
<keyword evidence="6 12" id="KW-0347">Helicase</keyword>
<evidence type="ECO:0000256" key="8">
    <source>
        <dbReference type="ARBA" id="ARBA00022884"/>
    </source>
</evidence>
<evidence type="ECO:0000256" key="13">
    <source>
        <dbReference type="SAM" id="MobiDB-lite"/>
    </source>
</evidence>
<dbReference type="FunFam" id="3.40.50.300:FF:000114">
    <property type="entry name" value="ATP-dependent RNA helicase DDX6"/>
    <property type="match status" value="1"/>
</dbReference>
<evidence type="ECO:0000256" key="4">
    <source>
        <dbReference type="ARBA" id="ARBA00022741"/>
    </source>
</evidence>
<dbReference type="InterPro" id="IPR011545">
    <property type="entry name" value="DEAD/DEAH_box_helicase_dom"/>
</dbReference>
<dbReference type="GO" id="GO:0003723">
    <property type="term" value="F:RNA binding"/>
    <property type="evidence" value="ECO:0007669"/>
    <property type="project" value="UniProtKB-KW"/>
</dbReference>
<keyword evidence="5 12" id="KW-0378">Hydrolase</keyword>
<accession>A0ABD3QA55</accession>
<reference evidence="17 18" key="1">
    <citation type="journal article" date="2020" name="G3 (Bethesda)">
        <title>Improved Reference Genome for Cyclotella cryptica CCMP332, a Model for Cell Wall Morphogenesis, Salinity Adaptation, and Lipid Production in Diatoms (Bacillariophyta).</title>
        <authorList>
            <person name="Roberts W.R."/>
            <person name="Downey K.M."/>
            <person name="Ruck E.C."/>
            <person name="Traller J.C."/>
            <person name="Alverson A.J."/>
        </authorList>
    </citation>
    <scope>NUCLEOTIDE SEQUENCE [LARGE SCALE GENOMIC DNA]</scope>
    <source>
        <strain evidence="17 18">CCMP332</strain>
    </source>
</reference>
<evidence type="ECO:0000259" key="15">
    <source>
        <dbReference type="PROSITE" id="PS51194"/>
    </source>
</evidence>
<evidence type="ECO:0000256" key="7">
    <source>
        <dbReference type="ARBA" id="ARBA00022840"/>
    </source>
</evidence>
<keyword evidence="7 12" id="KW-0067">ATP-binding</keyword>
<sequence>MATVKSARNNTQEKVTGTGTYKDGLVAPQKDTRFKTEDVTQTKGRDFEDFFLKRELLMGIFEKGFEKPSPIQEEAIPIILQNRNVLARAKNGTGKTAAYIIPCLEKTDTTKSHVQVVILIPTRELALQTSAIVKEIGKHMGIQCMVTTGGTSLKDDIMRLYNSVHMIVATPGRILDLASKNVADLSKCRTIVMDEADKLLSTEFQPVLEKIIGLCDKNHQICLFSATFPVTVKEFCQKFVPNPYSINLMDELTLRGITQFYAYVEERQKVHCLNTLFSKLEINQSIIFCNSVNRVELLAKKVTELGYSCYYIHAKMQQANRNRVFHEFRNGATRHLVTSDLFTRGIDIQSVNVVINFDFPKNAETYLHRIGRSGRFGHLGLAVNLITYDDRHALRKVEQDLGTEIRPIPAVIDRSLYVG</sequence>
<feature type="domain" description="Helicase ATP-binding" evidence="14">
    <location>
        <begin position="76"/>
        <end position="246"/>
    </location>
</feature>
<dbReference type="PROSITE" id="PS51194">
    <property type="entry name" value="HELICASE_CTER"/>
    <property type="match status" value="1"/>
</dbReference>
<comment type="catalytic activity">
    <reaction evidence="10">
        <text>ATP + H2O = ADP + phosphate + H(+)</text>
        <dbReference type="Rhea" id="RHEA:13065"/>
        <dbReference type="ChEBI" id="CHEBI:15377"/>
        <dbReference type="ChEBI" id="CHEBI:15378"/>
        <dbReference type="ChEBI" id="CHEBI:30616"/>
        <dbReference type="ChEBI" id="CHEBI:43474"/>
        <dbReference type="ChEBI" id="CHEBI:456216"/>
        <dbReference type="EC" id="3.6.4.13"/>
    </reaction>
</comment>
<dbReference type="Pfam" id="PF00270">
    <property type="entry name" value="DEAD"/>
    <property type="match status" value="1"/>
</dbReference>
<evidence type="ECO:0000256" key="6">
    <source>
        <dbReference type="ARBA" id="ARBA00022806"/>
    </source>
</evidence>
<keyword evidence="4 12" id="KW-0547">Nucleotide-binding</keyword>
<proteinExistence type="inferred from homology"/>
<evidence type="ECO:0000256" key="11">
    <source>
        <dbReference type="PROSITE-ProRule" id="PRU00552"/>
    </source>
</evidence>
<dbReference type="InterPro" id="IPR001650">
    <property type="entry name" value="Helicase_C-like"/>
</dbReference>
<dbReference type="PANTHER" id="PTHR47960">
    <property type="entry name" value="DEAD-BOX ATP-DEPENDENT RNA HELICASE 50"/>
    <property type="match status" value="1"/>
</dbReference>
<feature type="domain" description="Helicase C-terminal" evidence="15">
    <location>
        <begin position="256"/>
        <end position="416"/>
    </location>
</feature>
<dbReference type="GO" id="GO:0016787">
    <property type="term" value="F:hydrolase activity"/>
    <property type="evidence" value="ECO:0007669"/>
    <property type="project" value="UniProtKB-KW"/>
</dbReference>
<dbReference type="InterPro" id="IPR014014">
    <property type="entry name" value="RNA_helicase_DEAD_Q_motif"/>
</dbReference>